<dbReference type="NCBIfam" id="NF003657">
    <property type="entry name" value="PRK05289.1"/>
    <property type="match status" value="1"/>
</dbReference>
<comment type="pathway">
    <text evidence="10">Glycolipid biosynthesis; lipid IV(A) biosynthesis; lipid IV(A) from (3R)-3-hydroxytetradecanoyl-[acyl-carrier-protein] and UDP-N-acetyl-alpha-D-glucosamine: step 1/6.</text>
</comment>
<evidence type="ECO:0000256" key="2">
    <source>
        <dbReference type="ARBA" id="ARBA00022490"/>
    </source>
</evidence>
<dbReference type="GO" id="GO:0005737">
    <property type="term" value="C:cytoplasm"/>
    <property type="evidence" value="ECO:0007669"/>
    <property type="project" value="UniProtKB-SubCell"/>
</dbReference>
<dbReference type="InterPro" id="IPR011004">
    <property type="entry name" value="Trimer_LpxA-like_sf"/>
</dbReference>
<evidence type="ECO:0000256" key="7">
    <source>
        <dbReference type="ARBA" id="ARBA00023098"/>
    </source>
</evidence>
<dbReference type="PANTHER" id="PTHR43480">
    <property type="entry name" value="ACYL-[ACYL-CARRIER-PROTEIN]--UDP-N-ACETYLGLUCOSAMINE O-ACYLTRANSFERASE"/>
    <property type="match status" value="1"/>
</dbReference>
<dbReference type="EMBL" id="LGAA01000002">
    <property type="protein sequence ID" value="KPD04351.1"/>
    <property type="molecule type" value="Genomic_DNA"/>
</dbReference>
<proteinExistence type="inferred from homology"/>
<dbReference type="EC" id="2.3.1.129" evidence="10"/>
<comment type="subunit">
    <text evidence="10">Homotrimer.</text>
</comment>
<dbReference type="CDD" id="cd03351">
    <property type="entry name" value="LbH_UDP-GlcNAc_AT"/>
    <property type="match status" value="1"/>
</dbReference>
<evidence type="ECO:0000256" key="4">
    <source>
        <dbReference type="ARBA" id="ARBA00022556"/>
    </source>
</evidence>
<dbReference type="Gene3D" id="2.160.10.10">
    <property type="entry name" value="Hexapeptide repeat proteins"/>
    <property type="match status" value="1"/>
</dbReference>
<dbReference type="GO" id="GO:0009245">
    <property type="term" value="P:lipid A biosynthetic process"/>
    <property type="evidence" value="ECO:0007669"/>
    <property type="project" value="UniProtKB-UniRule"/>
</dbReference>
<dbReference type="SUPFAM" id="SSF51161">
    <property type="entry name" value="Trimeric LpxA-like enzymes"/>
    <property type="match status" value="1"/>
</dbReference>
<dbReference type="Proteomes" id="UP000053226">
    <property type="component" value="Unassembled WGS sequence"/>
</dbReference>
<protein>
    <recommendedName>
        <fullName evidence="10">Acyl-[acyl-carrier-protein]--UDP-N-acetylglucosamine O-acyltransferase</fullName>
        <shortName evidence="10">UDP-N-acetylglucosamine acyltransferase</shortName>
        <ecNumber evidence="10">2.3.1.129</ecNumber>
    </recommendedName>
</protein>
<evidence type="ECO:0000256" key="1">
    <source>
        <dbReference type="ARBA" id="ARBA00004496"/>
    </source>
</evidence>
<dbReference type="InterPro" id="IPR029098">
    <property type="entry name" value="Acetyltransf_C"/>
</dbReference>
<keyword evidence="7 10" id="KW-0443">Lipid metabolism</keyword>
<organism evidence="12 13">
    <name type="scientific">Moellerella wisconsensis ATCC 35017</name>
    <dbReference type="NCBI Taxonomy" id="1354267"/>
    <lineage>
        <taxon>Bacteria</taxon>
        <taxon>Pseudomonadati</taxon>
        <taxon>Pseudomonadota</taxon>
        <taxon>Gammaproteobacteria</taxon>
        <taxon>Enterobacterales</taxon>
        <taxon>Morganellaceae</taxon>
        <taxon>Moellerella</taxon>
    </lineage>
</organism>
<dbReference type="FunFam" id="2.160.10.10:FF:000003">
    <property type="entry name" value="Acyl-[acyl-carrier-protein]--UDP-N-acetylglucosamine O-acyltransferase"/>
    <property type="match status" value="1"/>
</dbReference>
<keyword evidence="3 10" id="KW-0444">Lipid biosynthesis</keyword>
<keyword evidence="2 10" id="KW-0963">Cytoplasm</keyword>
<evidence type="ECO:0000256" key="3">
    <source>
        <dbReference type="ARBA" id="ARBA00022516"/>
    </source>
</evidence>
<dbReference type="InterPro" id="IPR010137">
    <property type="entry name" value="Lipid_A_LpxA"/>
</dbReference>
<keyword evidence="4 10" id="KW-0441">Lipid A biosynthesis</keyword>
<dbReference type="PIRSF" id="PIRSF000456">
    <property type="entry name" value="UDP-GlcNAc_acltr"/>
    <property type="match status" value="1"/>
</dbReference>
<dbReference type="Pfam" id="PF00132">
    <property type="entry name" value="Hexapep"/>
    <property type="match status" value="2"/>
</dbReference>
<evidence type="ECO:0000259" key="11">
    <source>
        <dbReference type="Pfam" id="PF13720"/>
    </source>
</evidence>
<feature type="domain" description="UDP N-acetylglucosamine O-acyltransferase C-terminal" evidence="11">
    <location>
        <begin position="180"/>
        <end position="264"/>
    </location>
</feature>
<comment type="similarity">
    <text evidence="10">Belongs to the transferase hexapeptide repeat family. LpxA subfamily.</text>
</comment>
<dbReference type="InterPro" id="IPR018357">
    <property type="entry name" value="Hexapep_transf_CS"/>
</dbReference>
<evidence type="ECO:0000256" key="9">
    <source>
        <dbReference type="ARBA" id="ARBA00056633"/>
    </source>
</evidence>
<dbReference type="GO" id="GO:0008780">
    <property type="term" value="F:acyl-[acyl-carrier-protein]-UDP-N-acetylglucosamine O-acyltransferase activity"/>
    <property type="evidence" value="ECO:0007669"/>
    <property type="project" value="UniProtKB-UniRule"/>
</dbReference>
<keyword evidence="5 10" id="KW-0808">Transferase</keyword>
<dbReference type="Gene3D" id="1.20.1180.10">
    <property type="entry name" value="Udp N-acetylglucosamine O-acyltransferase, C-terminal domain"/>
    <property type="match status" value="1"/>
</dbReference>
<dbReference type="GO" id="GO:0016020">
    <property type="term" value="C:membrane"/>
    <property type="evidence" value="ECO:0007669"/>
    <property type="project" value="GOC"/>
</dbReference>
<sequence length="265" mass="28582">MIDKTASIHPSSIIEEGAIIGANVRIGPFCYIGSQVEIGEGTELKSHIVINGITKIGRDNQIFQFSTIGEINQDLKYQGEPTRVEIGDRNRIRESVTIHRGTEQGGGLTKIGNDNLLMVNVHIAHDCIIGNRCIIANNGTLGGHVTLGDFAIIGGMTAVHQFCQIGAHVMVGGCSGVAQDVPPYVVAQGNHATPFGLNIEGLKRRGFDKASLHAIRNAYKVLYRSGKSLEDARVEIAEMAKTNQHVNVFSEFLENSAASNRGIIR</sequence>
<dbReference type="UniPathway" id="UPA00359">
    <property type="reaction ID" value="UER00477"/>
</dbReference>
<dbReference type="HAMAP" id="MF_00387">
    <property type="entry name" value="LpxA"/>
    <property type="match status" value="1"/>
</dbReference>
<keyword evidence="8 10" id="KW-0012">Acyltransferase</keyword>
<comment type="caution">
    <text evidence="12">The sequence shown here is derived from an EMBL/GenBank/DDBJ whole genome shotgun (WGS) entry which is preliminary data.</text>
</comment>
<dbReference type="PROSITE" id="PS00101">
    <property type="entry name" value="HEXAPEP_TRANSFERASES"/>
    <property type="match status" value="2"/>
</dbReference>
<keyword evidence="6 10" id="KW-0677">Repeat</keyword>
<evidence type="ECO:0000313" key="13">
    <source>
        <dbReference type="Proteomes" id="UP000053226"/>
    </source>
</evidence>
<keyword evidence="13" id="KW-1185">Reference proteome</keyword>
<evidence type="ECO:0000313" key="12">
    <source>
        <dbReference type="EMBL" id="KPD04351.1"/>
    </source>
</evidence>
<dbReference type="InterPro" id="IPR001451">
    <property type="entry name" value="Hexapep"/>
</dbReference>
<gene>
    <name evidence="10" type="primary">lpxA</name>
    <name evidence="12" type="ORF">M992_0043</name>
</gene>
<evidence type="ECO:0000256" key="6">
    <source>
        <dbReference type="ARBA" id="ARBA00022737"/>
    </source>
</evidence>
<name>A0A0N0ICB1_9GAMM</name>
<reference evidence="12 13" key="1">
    <citation type="submission" date="2015-07" db="EMBL/GenBank/DDBJ databases">
        <title>ATOL: Assembling a taxonomically balanced genome-scale reconstruction of the evolutionary history of the Enterobacteriaceae.</title>
        <authorList>
            <person name="Plunkett G.III."/>
            <person name="Neeno-Eckwall E.C."/>
            <person name="Glasner J.D."/>
            <person name="Perna N.T."/>
        </authorList>
    </citation>
    <scope>NUCLEOTIDE SEQUENCE [LARGE SCALE GENOMIC DNA]</scope>
    <source>
        <strain evidence="12 13">ATCC 35017</strain>
    </source>
</reference>
<accession>A0A0N0ICB1</accession>
<dbReference type="InterPro" id="IPR037157">
    <property type="entry name" value="Acetyltransf_C_sf"/>
</dbReference>
<dbReference type="RefSeq" id="WP_053906889.1">
    <property type="nucleotide sequence ID" value="NZ_CAWMUS010000002.1"/>
</dbReference>
<comment type="subcellular location">
    <subcellularLocation>
        <location evidence="1 10">Cytoplasm</location>
    </subcellularLocation>
</comment>
<dbReference type="PANTHER" id="PTHR43480:SF1">
    <property type="entry name" value="ACYL-[ACYL-CARRIER-PROTEIN]--UDP-N-ACETYLGLUCOSAMINE O-ACYLTRANSFERASE, MITOCHONDRIAL-RELATED"/>
    <property type="match status" value="1"/>
</dbReference>
<comment type="catalytic activity">
    <reaction evidence="10">
        <text>a (3R)-hydroxyacyl-[ACP] + UDP-N-acetyl-alpha-D-glucosamine = a UDP-3-O-[(3R)-3-hydroxyacyl]-N-acetyl-alpha-D-glucosamine + holo-[ACP]</text>
        <dbReference type="Rhea" id="RHEA:67812"/>
        <dbReference type="Rhea" id="RHEA-COMP:9685"/>
        <dbReference type="Rhea" id="RHEA-COMP:9945"/>
        <dbReference type="ChEBI" id="CHEBI:57705"/>
        <dbReference type="ChEBI" id="CHEBI:64479"/>
        <dbReference type="ChEBI" id="CHEBI:78827"/>
        <dbReference type="ChEBI" id="CHEBI:173225"/>
        <dbReference type="EC" id="2.3.1.129"/>
    </reaction>
</comment>
<dbReference type="AlphaFoldDB" id="A0A0N0ICB1"/>
<evidence type="ECO:0000256" key="10">
    <source>
        <dbReference type="HAMAP-Rule" id="MF_00387"/>
    </source>
</evidence>
<comment type="function">
    <text evidence="9 10">Involved in the biosynthesis of lipid A, a phosphorylated glycolipid that anchors the lipopolysaccharide to the outer membrane of the cell.</text>
</comment>
<dbReference type="NCBIfam" id="TIGR01852">
    <property type="entry name" value="lipid_A_lpxA"/>
    <property type="match status" value="1"/>
</dbReference>
<dbReference type="Pfam" id="PF13720">
    <property type="entry name" value="Acetyltransf_11"/>
    <property type="match status" value="1"/>
</dbReference>
<evidence type="ECO:0000256" key="8">
    <source>
        <dbReference type="ARBA" id="ARBA00023315"/>
    </source>
</evidence>
<dbReference type="OrthoDB" id="9807278at2"/>
<evidence type="ECO:0000256" key="5">
    <source>
        <dbReference type="ARBA" id="ARBA00022679"/>
    </source>
</evidence>